<name>A0A0C9RSB2_AMBAM</name>
<evidence type="ECO:0000256" key="4">
    <source>
        <dbReference type="ARBA" id="ARBA00023157"/>
    </source>
</evidence>
<dbReference type="InterPro" id="IPR045797">
    <property type="entry name" value="EVA_Class_A"/>
</dbReference>
<keyword evidence="3 6" id="KW-0732">Signal</keyword>
<protein>
    <recommendedName>
        <fullName evidence="6">Evasin</fullName>
    </recommendedName>
</protein>
<evidence type="ECO:0000256" key="1">
    <source>
        <dbReference type="ARBA" id="ARBA00004613"/>
    </source>
</evidence>
<keyword evidence="5 6" id="KW-0325">Glycoprotein</keyword>
<evidence type="ECO:0000256" key="6">
    <source>
        <dbReference type="RuleBase" id="RU369006"/>
    </source>
</evidence>
<evidence type="ECO:0000256" key="3">
    <source>
        <dbReference type="ARBA" id="ARBA00022729"/>
    </source>
</evidence>
<accession>A0A0C9RSB2</accession>
<feature type="region of interest" description="Disordered" evidence="7">
    <location>
        <begin position="1"/>
        <end position="21"/>
    </location>
</feature>
<proteinExistence type="evidence at transcript level"/>
<evidence type="ECO:0000256" key="2">
    <source>
        <dbReference type="ARBA" id="ARBA00022525"/>
    </source>
</evidence>
<dbReference type="GO" id="GO:0019957">
    <property type="term" value="F:C-C chemokine binding"/>
    <property type="evidence" value="ECO:0007669"/>
    <property type="project" value="InterPro"/>
</dbReference>
<feature type="non-terminal residue" evidence="8">
    <location>
        <position position="1"/>
    </location>
</feature>
<evidence type="ECO:0000256" key="7">
    <source>
        <dbReference type="SAM" id="MobiDB-lite"/>
    </source>
</evidence>
<dbReference type="Pfam" id="PF19429">
    <property type="entry name" value="EVA_Class_A"/>
    <property type="match status" value="1"/>
</dbReference>
<evidence type="ECO:0000256" key="5">
    <source>
        <dbReference type="ARBA" id="ARBA00023180"/>
    </source>
</evidence>
<reference evidence="8" key="1">
    <citation type="journal article" date="2015" name="PLoS ONE">
        <title>An Insight into the Sialome of the Lone Star Tick, Amblyomma americanum, with a Glimpse on Its Time Dependent Gene Expression.</title>
        <authorList>
            <person name="Karim S."/>
            <person name="Ribeiro J.M."/>
        </authorList>
    </citation>
    <scope>NUCLEOTIDE SEQUENCE</scope>
    <source>
        <tissue evidence="8">Salivary gland</tissue>
    </source>
</reference>
<comment type="subcellular location">
    <subcellularLocation>
        <location evidence="1 6">Secreted</location>
    </subcellularLocation>
</comment>
<dbReference type="EMBL" id="GBZX01002579">
    <property type="protein sequence ID" value="JAG90161.1"/>
    <property type="molecule type" value="mRNA"/>
</dbReference>
<dbReference type="Gene3D" id="2.30.130.100">
    <property type="match status" value="1"/>
</dbReference>
<sequence>TSTKDVKTTTTTKRARRTKRKGTKYGLSCDKYGCCRRVLESKGREYPITCKTYCNGRKYAIPDGTPCLKPPGKGSRFGRKNMKCRKGRCEEGRCVTFKSKVTCRVPKQKHDYVYYYDDYYQDYYYPYDYGNA</sequence>
<evidence type="ECO:0000313" key="8">
    <source>
        <dbReference type="EMBL" id="JAG90161.1"/>
    </source>
</evidence>
<dbReference type="GO" id="GO:0005576">
    <property type="term" value="C:extracellular region"/>
    <property type="evidence" value="ECO:0007669"/>
    <property type="project" value="UniProtKB-SubCell"/>
</dbReference>
<organism evidence="8">
    <name type="scientific">Amblyomma americanum</name>
    <name type="common">Lone star tick</name>
    <dbReference type="NCBI Taxonomy" id="6943"/>
    <lineage>
        <taxon>Eukaryota</taxon>
        <taxon>Metazoa</taxon>
        <taxon>Ecdysozoa</taxon>
        <taxon>Arthropoda</taxon>
        <taxon>Chelicerata</taxon>
        <taxon>Arachnida</taxon>
        <taxon>Acari</taxon>
        <taxon>Parasitiformes</taxon>
        <taxon>Ixodida</taxon>
        <taxon>Ixodoidea</taxon>
        <taxon>Ixodidae</taxon>
        <taxon>Amblyomminae</taxon>
        <taxon>Amblyomma</taxon>
    </lineage>
</organism>
<dbReference type="AlphaFoldDB" id="A0A0C9RSB2"/>
<keyword evidence="2 6" id="KW-0964">Secreted</keyword>
<comment type="function">
    <text evidence="6">Salivary chemokine-binding protein which binds to host chemokines.</text>
</comment>
<keyword evidence="4 6" id="KW-1015">Disulfide bond</keyword>